<protein>
    <submittedName>
        <fullName evidence="4">Uncharacterized protein</fullName>
    </submittedName>
</protein>
<organism evidence="4 5">
    <name type="scientific">Zostera marina</name>
    <name type="common">Eelgrass</name>
    <dbReference type="NCBI Taxonomy" id="29655"/>
    <lineage>
        <taxon>Eukaryota</taxon>
        <taxon>Viridiplantae</taxon>
        <taxon>Streptophyta</taxon>
        <taxon>Embryophyta</taxon>
        <taxon>Tracheophyta</taxon>
        <taxon>Spermatophyta</taxon>
        <taxon>Magnoliopsida</taxon>
        <taxon>Liliopsida</taxon>
        <taxon>Zosteraceae</taxon>
        <taxon>Zostera</taxon>
    </lineage>
</organism>
<dbReference type="AlphaFoldDB" id="A0A0K9PHL5"/>
<feature type="region of interest" description="Disordered" evidence="1">
    <location>
        <begin position="280"/>
        <end position="345"/>
    </location>
</feature>
<feature type="domain" description="SAP" evidence="2">
    <location>
        <begin position="105"/>
        <end position="141"/>
    </location>
</feature>
<evidence type="ECO:0000259" key="3">
    <source>
        <dbReference type="Pfam" id="PF24766"/>
    </source>
</evidence>
<gene>
    <name evidence="4" type="ORF">ZOSMA_25G01110</name>
</gene>
<dbReference type="Pfam" id="PF02037">
    <property type="entry name" value="SAP"/>
    <property type="match status" value="1"/>
</dbReference>
<keyword evidence="5" id="KW-1185">Reference proteome</keyword>
<name>A0A0K9PHL5_ZOSMR</name>
<dbReference type="OrthoDB" id="690722at2759"/>
<feature type="compositionally biased region" description="Polar residues" evidence="1">
    <location>
        <begin position="314"/>
        <end position="343"/>
    </location>
</feature>
<evidence type="ECO:0000256" key="1">
    <source>
        <dbReference type="SAM" id="MobiDB-lite"/>
    </source>
</evidence>
<dbReference type="Proteomes" id="UP000036987">
    <property type="component" value="Unassembled WGS sequence"/>
</dbReference>
<feature type="domain" description="DUF7699" evidence="3">
    <location>
        <begin position="165"/>
        <end position="249"/>
    </location>
</feature>
<sequence>MKPAPRKRKSIKTIVISSSGSEQESHSESEQESFSESESYSDWEDSAKFSESEDSTSSDDKRNGALHDEKGRRVRRSIPVRRGERGEDVGDGHDGVLDLLKRRGDLDRLKLEECRAYLRKLKLRVSGSKEICIERIQEHWRLKDGYGERLYPWSSFCINCTGDVCKGDVVKFKQRVYEKFDKVTRGAEITGKRTIAGRVVKESYGAAKQQHTFTIEILWSKGVKALPILYPLLVKGRNLYKMKTFRQPWKHEDERLKVLNEKHQRGATARHARAISKARHARAIGKANHSNKVTKRQRSSSETLPKKRQRRTSKVNIQSVNQNFKEKSSITIQQNGRKSSGKSAFSVKEDHHIPRVYDGINHSSQIDSSVSTRQHHIYMNYRNHHVPSVHGGVPHGSQIGSSSSSAQKHPVHNNHHHDHWIPRFQSSGVNRYF</sequence>
<feature type="compositionally biased region" description="Basic residues" evidence="1">
    <location>
        <begin position="409"/>
        <end position="418"/>
    </location>
</feature>
<accession>A0A0K9PHL5</accession>
<feature type="region of interest" description="Disordered" evidence="1">
    <location>
        <begin position="1"/>
        <end position="94"/>
    </location>
</feature>
<feature type="compositionally biased region" description="Basic residues" evidence="1">
    <location>
        <begin position="1"/>
        <end position="11"/>
    </location>
</feature>
<proteinExistence type="predicted"/>
<dbReference type="InterPro" id="IPR056116">
    <property type="entry name" value="DUF7699"/>
</dbReference>
<dbReference type="EMBL" id="LFYR01000889">
    <property type="protein sequence ID" value="KMZ67722.1"/>
    <property type="molecule type" value="Genomic_DNA"/>
</dbReference>
<feature type="compositionally biased region" description="Basic and acidic residues" evidence="1">
    <location>
        <begin position="81"/>
        <end position="94"/>
    </location>
</feature>
<evidence type="ECO:0000313" key="4">
    <source>
        <dbReference type="EMBL" id="KMZ67722.1"/>
    </source>
</evidence>
<dbReference type="PANTHER" id="PTHR35323:SF2">
    <property type="entry name" value="SAP DOMAIN-CONTAINING PROTEIN"/>
    <property type="match status" value="1"/>
</dbReference>
<feature type="compositionally biased region" description="Acidic residues" evidence="1">
    <location>
        <begin position="30"/>
        <end position="44"/>
    </location>
</feature>
<comment type="caution">
    <text evidence="4">The sequence shown here is derived from an EMBL/GenBank/DDBJ whole genome shotgun (WGS) entry which is preliminary data.</text>
</comment>
<reference evidence="5" key="1">
    <citation type="journal article" date="2016" name="Nature">
        <title>The genome of the seagrass Zostera marina reveals angiosperm adaptation to the sea.</title>
        <authorList>
            <person name="Olsen J.L."/>
            <person name="Rouze P."/>
            <person name="Verhelst B."/>
            <person name="Lin Y.-C."/>
            <person name="Bayer T."/>
            <person name="Collen J."/>
            <person name="Dattolo E."/>
            <person name="De Paoli E."/>
            <person name="Dittami S."/>
            <person name="Maumus F."/>
            <person name="Michel G."/>
            <person name="Kersting A."/>
            <person name="Lauritano C."/>
            <person name="Lohaus R."/>
            <person name="Toepel M."/>
            <person name="Tonon T."/>
            <person name="Vanneste K."/>
            <person name="Amirebrahimi M."/>
            <person name="Brakel J."/>
            <person name="Bostroem C."/>
            <person name="Chovatia M."/>
            <person name="Grimwood J."/>
            <person name="Jenkins J.W."/>
            <person name="Jueterbock A."/>
            <person name="Mraz A."/>
            <person name="Stam W.T."/>
            <person name="Tice H."/>
            <person name="Bornberg-Bauer E."/>
            <person name="Green P.J."/>
            <person name="Pearson G.A."/>
            <person name="Procaccini G."/>
            <person name="Duarte C.M."/>
            <person name="Schmutz J."/>
            <person name="Reusch T.B.H."/>
            <person name="Van de Peer Y."/>
        </authorList>
    </citation>
    <scope>NUCLEOTIDE SEQUENCE [LARGE SCALE GENOMIC DNA]</scope>
    <source>
        <strain evidence="5">cv. Finnish</strain>
    </source>
</reference>
<dbReference type="Pfam" id="PF24766">
    <property type="entry name" value="DUF7699"/>
    <property type="match status" value="1"/>
</dbReference>
<evidence type="ECO:0000259" key="2">
    <source>
        <dbReference type="Pfam" id="PF02037"/>
    </source>
</evidence>
<feature type="compositionally biased region" description="Low complexity" evidence="1">
    <location>
        <begin position="396"/>
        <end position="405"/>
    </location>
</feature>
<dbReference type="PANTHER" id="PTHR35323">
    <property type="entry name" value="SAP DOMAIN-CONTAINING PROTEIN"/>
    <property type="match status" value="1"/>
</dbReference>
<dbReference type="InterPro" id="IPR003034">
    <property type="entry name" value="SAP_dom"/>
</dbReference>
<evidence type="ECO:0000313" key="5">
    <source>
        <dbReference type="Proteomes" id="UP000036987"/>
    </source>
</evidence>
<feature type="region of interest" description="Disordered" evidence="1">
    <location>
        <begin position="396"/>
        <end position="421"/>
    </location>
</feature>
<feature type="compositionally biased region" description="Basic and acidic residues" evidence="1">
    <location>
        <begin position="58"/>
        <end position="71"/>
    </location>
</feature>